<proteinExistence type="predicted"/>
<evidence type="ECO:0000313" key="1">
    <source>
        <dbReference type="EMBL" id="SFM23016.1"/>
    </source>
</evidence>
<protein>
    <recommendedName>
        <fullName evidence="3">Reverse transcriptase (RNA-dependent DNA polymerase)</fullName>
    </recommendedName>
</protein>
<dbReference type="STRING" id="488535.SAMN04487963_1819"/>
<reference evidence="2" key="1">
    <citation type="submission" date="2016-10" db="EMBL/GenBank/DDBJ databases">
        <authorList>
            <person name="Varghese N."/>
            <person name="Submissions S."/>
        </authorList>
    </citation>
    <scope>NUCLEOTIDE SEQUENCE [LARGE SCALE GENOMIC DNA]</scope>
    <source>
        <strain evidence="2">CGMCC 1.7061</strain>
    </source>
</reference>
<evidence type="ECO:0000313" key="2">
    <source>
        <dbReference type="Proteomes" id="UP000198519"/>
    </source>
</evidence>
<dbReference type="EMBL" id="FOUE01000002">
    <property type="protein sequence ID" value="SFM23016.1"/>
    <property type="molecule type" value="Genomic_DNA"/>
</dbReference>
<gene>
    <name evidence="1" type="ORF">SAMN04487963_1819</name>
</gene>
<evidence type="ECO:0008006" key="3">
    <source>
        <dbReference type="Google" id="ProtNLM"/>
    </source>
</evidence>
<sequence length="572" mass="65851">MSNELAVKALNQYRRRDIFPYLALRYYLESSVGRQNRWVKEVCTRLATHNESFGYLRMYHFKDISEGDFIHRDIYVPAPSEALAEVALINELSKHEVFIPKPYVYSYRLSSEKEKSGVFKPYFDGFRERHKSISDSCWKTENGLVLYTDIKKFYPSITSADAVSAWKEACQKSELNKNYERLGLRILQNHMKVSEQDGTGKGLLTGPTFSHLIANLLLDRIDQEMNEVSNGNYWRYVDDVVFVGTAEQVSSWRERLEVKFNELNLVLHDGDKDFQVSCEEWLEGEFDFDNSIGNDWVSLISDVKRFLLANPSKKDALQQIFQKNNIRIPIVDYSDAVKDSNYLQKFQNWVRKYKWATKSVKSITLNGLLAQAKKCEESFSARLADLLTVDYSSSPYTEKRMTPKLRYLSGRLLYLSSREYLGEMGEILKNRPDMYLIAKTMEAVSSRDFTHVLSMGVNATHSAAQLVRAEGGEPVRIDSDIDLSPVTEQSLAVLVINGIQHNYKATNTELIQLVSSIGMKDLMKSKNSFIREFACLHGLSEPRHQEFLNSSFDRDEELAMDVLNQLQRSSHC</sequence>
<dbReference type="RefSeq" id="WP_139214351.1">
    <property type="nucleotide sequence ID" value="NZ_FOUE01000002.1"/>
</dbReference>
<name>A0A1I4P5X6_9GAMM</name>
<dbReference type="AlphaFoldDB" id="A0A1I4P5X6"/>
<organism evidence="1 2">
    <name type="scientific">Marinobacter zhejiangensis</name>
    <dbReference type="NCBI Taxonomy" id="488535"/>
    <lineage>
        <taxon>Bacteria</taxon>
        <taxon>Pseudomonadati</taxon>
        <taxon>Pseudomonadota</taxon>
        <taxon>Gammaproteobacteria</taxon>
        <taxon>Pseudomonadales</taxon>
        <taxon>Marinobacteraceae</taxon>
        <taxon>Marinobacter</taxon>
    </lineage>
</organism>
<dbReference type="OrthoDB" id="9793236at2"/>
<dbReference type="Proteomes" id="UP000198519">
    <property type="component" value="Unassembled WGS sequence"/>
</dbReference>
<accession>A0A1I4P5X6</accession>
<dbReference type="CDD" id="cd01646">
    <property type="entry name" value="RT_Bac_retron_I"/>
    <property type="match status" value="1"/>
</dbReference>
<keyword evidence="2" id="KW-1185">Reference proteome</keyword>